<dbReference type="Proteomes" id="UP000799772">
    <property type="component" value="Unassembled WGS sequence"/>
</dbReference>
<reference evidence="2" key="1">
    <citation type="journal article" date="2020" name="Stud. Mycol.">
        <title>101 Dothideomycetes genomes: a test case for predicting lifestyles and emergence of pathogens.</title>
        <authorList>
            <person name="Haridas S."/>
            <person name="Albert R."/>
            <person name="Binder M."/>
            <person name="Bloem J."/>
            <person name="Labutti K."/>
            <person name="Salamov A."/>
            <person name="Andreopoulos B."/>
            <person name="Baker S."/>
            <person name="Barry K."/>
            <person name="Bills G."/>
            <person name="Bluhm B."/>
            <person name="Cannon C."/>
            <person name="Castanera R."/>
            <person name="Culley D."/>
            <person name="Daum C."/>
            <person name="Ezra D."/>
            <person name="Gonzalez J."/>
            <person name="Henrissat B."/>
            <person name="Kuo A."/>
            <person name="Liang C."/>
            <person name="Lipzen A."/>
            <person name="Lutzoni F."/>
            <person name="Magnuson J."/>
            <person name="Mondo S."/>
            <person name="Nolan M."/>
            <person name="Ohm R."/>
            <person name="Pangilinan J."/>
            <person name="Park H.-J."/>
            <person name="Ramirez L."/>
            <person name="Alfaro M."/>
            <person name="Sun H."/>
            <person name="Tritt A."/>
            <person name="Yoshinaga Y."/>
            <person name="Zwiers L.-H."/>
            <person name="Turgeon B."/>
            <person name="Goodwin S."/>
            <person name="Spatafora J."/>
            <person name="Crous P."/>
            <person name="Grigoriev I."/>
        </authorList>
    </citation>
    <scope>NUCLEOTIDE SEQUENCE</scope>
    <source>
        <strain evidence="2">CBS 133067</strain>
    </source>
</reference>
<keyword evidence="3" id="KW-1185">Reference proteome</keyword>
<comment type="caution">
    <text evidence="2">The sequence shown here is derived from an EMBL/GenBank/DDBJ whole genome shotgun (WGS) entry which is preliminary data.</text>
</comment>
<gene>
    <name evidence="2" type="ORF">NA57DRAFT_74901</name>
</gene>
<protein>
    <submittedName>
        <fullName evidence="2">Uncharacterized protein</fullName>
    </submittedName>
</protein>
<evidence type="ECO:0000313" key="3">
    <source>
        <dbReference type="Proteomes" id="UP000799772"/>
    </source>
</evidence>
<sequence>MYRCHGGFVYVRGVGVMDPKDTTRWIDEQTIEGLPQRIPGGERIPSGERMPNGEGLTQWRLAEGSTHDGVPAEFPEPPLEAVQQIRAAIERGDIRGEIDFTDRIFQMRREEESYNHRLTELSAHLDSPGEGVEAVHRRLVNQMIARAVNRRDPEAHMSESGPGVDEYGFGASPGGSSRGIGGWGGGALARGGGATFGGISREMPDNGFSLSQEQWSGRPRPGPRNAVRLIQPPTFHIPPGSGESRGTGGPSSFHGPPPSLVRPRAFELLRFGDHPGDQDDDSHPTEESLFCTMAFSDHISNRIKYPWFHNGEKGTISSGVL</sequence>
<accession>A0A9P4M6Y1</accession>
<organism evidence="2 3">
    <name type="scientific">Rhizodiscina lignyota</name>
    <dbReference type="NCBI Taxonomy" id="1504668"/>
    <lineage>
        <taxon>Eukaryota</taxon>
        <taxon>Fungi</taxon>
        <taxon>Dikarya</taxon>
        <taxon>Ascomycota</taxon>
        <taxon>Pezizomycotina</taxon>
        <taxon>Dothideomycetes</taxon>
        <taxon>Pleosporomycetidae</taxon>
        <taxon>Aulographales</taxon>
        <taxon>Rhizodiscinaceae</taxon>
        <taxon>Rhizodiscina</taxon>
    </lineage>
</organism>
<feature type="region of interest" description="Disordered" evidence="1">
    <location>
        <begin position="151"/>
        <end position="172"/>
    </location>
</feature>
<evidence type="ECO:0000256" key="1">
    <source>
        <dbReference type="SAM" id="MobiDB-lite"/>
    </source>
</evidence>
<name>A0A9P4M6Y1_9PEZI</name>
<feature type="region of interest" description="Disordered" evidence="1">
    <location>
        <begin position="233"/>
        <end position="256"/>
    </location>
</feature>
<proteinExistence type="predicted"/>
<evidence type="ECO:0000313" key="2">
    <source>
        <dbReference type="EMBL" id="KAF2099400.1"/>
    </source>
</evidence>
<dbReference type="AlphaFoldDB" id="A0A9P4M6Y1"/>
<dbReference type="EMBL" id="ML978125">
    <property type="protein sequence ID" value="KAF2099400.1"/>
    <property type="molecule type" value="Genomic_DNA"/>
</dbReference>
<feature type="region of interest" description="Disordered" evidence="1">
    <location>
        <begin position="33"/>
        <end position="52"/>
    </location>
</feature>